<dbReference type="GO" id="GO:0006644">
    <property type="term" value="P:phospholipid metabolic process"/>
    <property type="evidence" value="ECO:0007669"/>
    <property type="project" value="TreeGrafter"/>
</dbReference>
<comment type="caution">
    <text evidence="11">The sequence shown here is derived from an EMBL/GenBank/DDBJ whole genome shotgun (WGS) entry which is preliminary data.</text>
</comment>
<dbReference type="InterPro" id="IPR020610">
    <property type="entry name" value="Thiolase_AS"/>
</dbReference>
<evidence type="ECO:0000313" key="12">
    <source>
        <dbReference type="Proteomes" id="UP000325081"/>
    </source>
</evidence>
<dbReference type="GO" id="GO:0005783">
    <property type="term" value="C:endoplasmic reticulum"/>
    <property type="evidence" value="ECO:0007669"/>
    <property type="project" value="TreeGrafter"/>
</dbReference>
<keyword evidence="7" id="KW-0472">Membrane</keyword>
<evidence type="ECO:0000313" key="11">
    <source>
        <dbReference type="EMBL" id="GER29281.1"/>
    </source>
</evidence>
<evidence type="ECO:0000256" key="2">
    <source>
        <dbReference type="ARBA" id="ARBA00008655"/>
    </source>
</evidence>
<sequence>TPAPAPLHFIFTKNSSLASSRENRTPHEQNRTKSLAVTRPRRHAVSSDLTRPRRHALSSDRMRPRRHAVFTTSPDSSGPRRNLRESKSSDFKGVSGVVNERIREAHQDKSAPKMMLFPEGTTTNGDYLLPFKSGAFLSKAPVLPVILRYPYHRFSPAWAPYPGSVLRHNNGKFGVAGICNGGGGASSLVLELINDRPVGRVARS</sequence>
<protein>
    <submittedName>
        <fullName evidence="11">Acyltransferase</fullName>
    </submittedName>
</protein>
<evidence type="ECO:0000256" key="3">
    <source>
        <dbReference type="ARBA" id="ARBA00022679"/>
    </source>
</evidence>
<evidence type="ECO:0000256" key="9">
    <source>
        <dbReference type="SAM" id="MobiDB-lite"/>
    </source>
</evidence>
<gene>
    <name evidence="11" type="ORF">STAS_05126</name>
</gene>
<dbReference type="OrthoDB" id="272512at2759"/>
<feature type="non-terminal residue" evidence="11">
    <location>
        <position position="1"/>
    </location>
</feature>
<proteinExistence type="inferred from homology"/>
<feature type="non-terminal residue" evidence="11">
    <location>
        <position position="204"/>
    </location>
</feature>
<dbReference type="Pfam" id="PF01553">
    <property type="entry name" value="Acyltransferase"/>
    <property type="match status" value="1"/>
</dbReference>
<dbReference type="AlphaFoldDB" id="A0A5A7P9E3"/>
<feature type="compositionally biased region" description="Basic and acidic residues" evidence="9">
    <location>
        <begin position="21"/>
        <end position="31"/>
    </location>
</feature>
<evidence type="ECO:0000256" key="5">
    <source>
        <dbReference type="ARBA" id="ARBA00022989"/>
    </source>
</evidence>
<dbReference type="PANTHER" id="PTHR23063:SF54">
    <property type="entry name" value="LYSOPHOSPHOLIPID ACYLTRANSFERASE LPEAT1"/>
    <property type="match status" value="1"/>
</dbReference>
<keyword evidence="3 11" id="KW-0808">Transferase</keyword>
<keyword evidence="4" id="KW-0812">Transmembrane</keyword>
<dbReference type="PROSITE" id="PS00099">
    <property type="entry name" value="THIOLASE_3"/>
    <property type="match status" value="1"/>
</dbReference>
<keyword evidence="8 11" id="KW-0012">Acyltransferase</keyword>
<evidence type="ECO:0000256" key="6">
    <source>
        <dbReference type="ARBA" id="ARBA00023098"/>
    </source>
</evidence>
<comment type="subcellular location">
    <subcellularLocation>
        <location evidence="1">Membrane</location>
    </subcellularLocation>
</comment>
<reference evidence="12" key="1">
    <citation type="journal article" date="2019" name="Curr. Biol.">
        <title>Genome Sequence of Striga asiatica Provides Insight into the Evolution of Plant Parasitism.</title>
        <authorList>
            <person name="Yoshida S."/>
            <person name="Kim S."/>
            <person name="Wafula E.K."/>
            <person name="Tanskanen J."/>
            <person name="Kim Y.M."/>
            <person name="Honaas L."/>
            <person name="Yang Z."/>
            <person name="Spallek T."/>
            <person name="Conn C.E."/>
            <person name="Ichihashi Y."/>
            <person name="Cheong K."/>
            <person name="Cui S."/>
            <person name="Der J.P."/>
            <person name="Gundlach H."/>
            <person name="Jiao Y."/>
            <person name="Hori C."/>
            <person name="Ishida J.K."/>
            <person name="Kasahara H."/>
            <person name="Kiba T."/>
            <person name="Kim M.S."/>
            <person name="Koo N."/>
            <person name="Laohavisit A."/>
            <person name="Lee Y.H."/>
            <person name="Lumba S."/>
            <person name="McCourt P."/>
            <person name="Mortimer J.C."/>
            <person name="Mutuku J.M."/>
            <person name="Nomura T."/>
            <person name="Sasaki-Sekimoto Y."/>
            <person name="Seto Y."/>
            <person name="Wang Y."/>
            <person name="Wakatake T."/>
            <person name="Sakakibara H."/>
            <person name="Demura T."/>
            <person name="Yamaguchi S."/>
            <person name="Yoneyama K."/>
            <person name="Manabe R.I."/>
            <person name="Nelson D.C."/>
            <person name="Schulman A.H."/>
            <person name="Timko M.P."/>
            <person name="dePamphilis C.W."/>
            <person name="Choi D."/>
            <person name="Shirasu K."/>
        </authorList>
    </citation>
    <scope>NUCLEOTIDE SEQUENCE [LARGE SCALE GENOMIC DNA]</scope>
    <source>
        <strain evidence="12">cv. UVA1</strain>
    </source>
</reference>
<evidence type="ECO:0000259" key="10">
    <source>
        <dbReference type="Pfam" id="PF01553"/>
    </source>
</evidence>
<comment type="similarity">
    <text evidence="2">Belongs to the 1-acyl-sn-glycerol-3-phosphate acyltransferase family.</text>
</comment>
<dbReference type="Proteomes" id="UP000325081">
    <property type="component" value="Unassembled WGS sequence"/>
</dbReference>
<name>A0A5A7P9E3_STRAF</name>
<dbReference type="EMBL" id="BKCP01003447">
    <property type="protein sequence ID" value="GER29281.1"/>
    <property type="molecule type" value="Genomic_DNA"/>
</dbReference>
<feature type="domain" description="Phospholipid/glycerol acyltransferase" evidence="10">
    <location>
        <begin position="101"/>
        <end position="147"/>
    </location>
</feature>
<dbReference type="GO" id="GO:0071618">
    <property type="term" value="F:lysophosphatidylethanolamine acyltransferase activity"/>
    <property type="evidence" value="ECO:0007669"/>
    <property type="project" value="TreeGrafter"/>
</dbReference>
<evidence type="ECO:0000256" key="4">
    <source>
        <dbReference type="ARBA" id="ARBA00022692"/>
    </source>
</evidence>
<keyword evidence="12" id="KW-1185">Reference proteome</keyword>
<accession>A0A5A7P9E3</accession>
<dbReference type="SUPFAM" id="SSF69593">
    <property type="entry name" value="Glycerol-3-phosphate (1)-acyltransferase"/>
    <property type="match status" value="1"/>
</dbReference>
<dbReference type="GO" id="GO:0016020">
    <property type="term" value="C:membrane"/>
    <property type="evidence" value="ECO:0007669"/>
    <property type="project" value="UniProtKB-SubCell"/>
</dbReference>
<evidence type="ECO:0000256" key="1">
    <source>
        <dbReference type="ARBA" id="ARBA00004370"/>
    </source>
</evidence>
<organism evidence="11 12">
    <name type="scientific">Striga asiatica</name>
    <name type="common">Asiatic witchweed</name>
    <name type="synonym">Buchnera asiatica</name>
    <dbReference type="NCBI Taxonomy" id="4170"/>
    <lineage>
        <taxon>Eukaryota</taxon>
        <taxon>Viridiplantae</taxon>
        <taxon>Streptophyta</taxon>
        <taxon>Embryophyta</taxon>
        <taxon>Tracheophyta</taxon>
        <taxon>Spermatophyta</taxon>
        <taxon>Magnoliopsida</taxon>
        <taxon>eudicotyledons</taxon>
        <taxon>Gunneridae</taxon>
        <taxon>Pentapetalae</taxon>
        <taxon>asterids</taxon>
        <taxon>lamiids</taxon>
        <taxon>Lamiales</taxon>
        <taxon>Orobanchaceae</taxon>
        <taxon>Buchnereae</taxon>
        <taxon>Striga</taxon>
    </lineage>
</organism>
<feature type="region of interest" description="Disordered" evidence="9">
    <location>
        <begin position="15"/>
        <end position="92"/>
    </location>
</feature>
<dbReference type="InterPro" id="IPR002123">
    <property type="entry name" value="Plipid/glycerol_acylTrfase"/>
</dbReference>
<evidence type="ECO:0000256" key="8">
    <source>
        <dbReference type="ARBA" id="ARBA00023315"/>
    </source>
</evidence>
<keyword evidence="6" id="KW-0443">Lipid metabolism</keyword>
<dbReference type="PANTHER" id="PTHR23063">
    <property type="entry name" value="PHOSPHOLIPID ACYLTRANSFERASE"/>
    <property type="match status" value="1"/>
</dbReference>
<evidence type="ECO:0000256" key="7">
    <source>
        <dbReference type="ARBA" id="ARBA00023136"/>
    </source>
</evidence>
<keyword evidence="5" id="KW-1133">Transmembrane helix</keyword>